<name>A0A090MR45_STRRB</name>
<organism evidence="2">
    <name type="scientific">Strongyloides ratti</name>
    <name type="common">Parasitic roundworm</name>
    <dbReference type="NCBI Taxonomy" id="34506"/>
    <lineage>
        <taxon>Eukaryota</taxon>
        <taxon>Metazoa</taxon>
        <taxon>Ecdysozoa</taxon>
        <taxon>Nematoda</taxon>
        <taxon>Chromadorea</taxon>
        <taxon>Rhabditida</taxon>
        <taxon>Tylenchina</taxon>
        <taxon>Panagrolaimomorpha</taxon>
        <taxon>Strongyloidoidea</taxon>
        <taxon>Strongyloididae</taxon>
        <taxon>Strongyloides</taxon>
    </lineage>
</organism>
<feature type="transmembrane region" description="Helical" evidence="1">
    <location>
        <begin position="77"/>
        <end position="98"/>
    </location>
</feature>
<dbReference type="CTD" id="36385461"/>
<dbReference type="EMBL" id="LN609400">
    <property type="protein sequence ID" value="CEF60648.1"/>
    <property type="molecule type" value="Genomic_DNA"/>
</dbReference>
<evidence type="ECO:0000313" key="2">
    <source>
        <dbReference type="EMBL" id="CEF60648.1"/>
    </source>
</evidence>
<keyword evidence="1" id="KW-1133">Transmembrane helix</keyword>
<dbReference type="Proteomes" id="UP000035682">
    <property type="component" value="Unplaced"/>
</dbReference>
<gene>
    <name evidence="2 4 5" type="ORF">SRAE_X000238200</name>
</gene>
<reference evidence="3" key="2">
    <citation type="submission" date="2014-09" db="EMBL/GenBank/DDBJ databases">
        <authorList>
            <person name="Martin A.A."/>
        </authorList>
    </citation>
    <scope>NUCLEOTIDE SEQUENCE</scope>
    <source>
        <strain evidence="3">ED321</strain>
    </source>
</reference>
<dbReference type="WBParaSite" id="SRAE_X000238200.1">
    <property type="protein sequence ID" value="SRAE_X000238200.1"/>
    <property type="gene ID" value="WBGene00267967"/>
</dbReference>
<keyword evidence="1" id="KW-0472">Membrane</keyword>
<evidence type="ECO:0000313" key="5">
    <source>
        <dbReference type="WormBase" id="SRAE_X000238200"/>
    </source>
</evidence>
<reference evidence="2" key="1">
    <citation type="submission" date="2014-09" db="EMBL/GenBank/DDBJ databases">
        <authorList>
            <person name="Aslett A.Martin."/>
        </authorList>
    </citation>
    <scope>NUCLEOTIDE SEQUENCE</scope>
    <source>
        <strain evidence="2">ED321 Heterogonic</strain>
    </source>
</reference>
<keyword evidence="1" id="KW-0812">Transmembrane</keyword>
<reference evidence="4" key="3">
    <citation type="submission" date="2020-12" db="UniProtKB">
        <authorList>
            <consortium name="WormBaseParasite"/>
        </authorList>
    </citation>
    <scope>IDENTIFICATION</scope>
</reference>
<evidence type="ECO:0000313" key="3">
    <source>
        <dbReference type="Proteomes" id="UP000035682"/>
    </source>
</evidence>
<sequence length="150" mass="18003">MRFGYNNNINISKNISKTWINKNVELIKKILYDNKGIKFLRRWFKKRVDFRNRIKLNHLKLEPLCCLQSCLIREGCLTIAIFEGIIIIILFITLFLNYQDNEQKIDIKIFEEISIHGLESFKNINKLFFLVFKIFIIILLIYNIISIIFL</sequence>
<dbReference type="WormBase" id="SRAE_X000238200">
    <property type="protein sequence ID" value="SRP09508"/>
    <property type="gene ID" value="WBGene00267967"/>
</dbReference>
<dbReference type="RefSeq" id="XP_024499857.1">
    <property type="nucleotide sequence ID" value="XM_024645590.1"/>
</dbReference>
<accession>A0A090MR45</accession>
<keyword evidence="3" id="KW-1185">Reference proteome</keyword>
<evidence type="ECO:0000313" key="4">
    <source>
        <dbReference type="WBParaSite" id="SRAE_X000238200.1"/>
    </source>
</evidence>
<feature type="transmembrane region" description="Helical" evidence="1">
    <location>
        <begin position="127"/>
        <end position="149"/>
    </location>
</feature>
<proteinExistence type="predicted"/>
<protein>
    <submittedName>
        <fullName evidence="2 4">Uncharacterized protein</fullName>
    </submittedName>
</protein>
<evidence type="ECO:0000256" key="1">
    <source>
        <dbReference type="SAM" id="Phobius"/>
    </source>
</evidence>
<dbReference type="AlphaFoldDB" id="A0A090MR45"/>
<dbReference type="GeneID" id="36385461"/>